<evidence type="ECO:0000256" key="10">
    <source>
        <dbReference type="ARBA" id="ARBA00023211"/>
    </source>
</evidence>
<evidence type="ECO:0000256" key="11">
    <source>
        <dbReference type="ARBA" id="ARBA00034005"/>
    </source>
</evidence>
<dbReference type="PROSITE" id="PS50172">
    <property type="entry name" value="BRCT"/>
    <property type="match status" value="1"/>
</dbReference>
<name>W2UYX7_9RICK</name>
<dbReference type="SUPFAM" id="SSF52113">
    <property type="entry name" value="BRCT domain"/>
    <property type="match status" value="1"/>
</dbReference>
<comment type="catalytic activity">
    <reaction evidence="11 12">
        <text>NAD(+) + (deoxyribonucleotide)n-3'-hydroxyl + 5'-phospho-(deoxyribonucleotide)m = (deoxyribonucleotide)n+m + AMP + beta-nicotinamide D-nucleotide.</text>
        <dbReference type="EC" id="6.5.1.2"/>
    </reaction>
</comment>
<keyword evidence="15" id="KW-1185">Reference proteome</keyword>
<dbReference type="SUPFAM" id="SSF56091">
    <property type="entry name" value="DNA ligase/mRNA capping enzyme, catalytic domain"/>
    <property type="match status" value="1"/>
</dbReference>
<dbReference type="Pfam" id="PF00533">
    <property type="entry name" value="BRCT"/>
    <property type="match status" value="1"/>
</dbReference>
<comment type="function">
    <text evidence="1 12">DNA ligase that catalyzes the formation of phosphodiester linkages between 5'-phosphoryl and 3'-hydroxyl groups in double-stranded DNA using NAD as a coenzyme and as the energy source for the reaction. It is essential for DNA replication and repair of damaged DNA.</text>
</comment>
<dbReference type="Proteomes" id="UP000018951">
    <property type="component" value="Unassembled WGS sequence"/>
</dbReference>
<feature type="binding site" evidence="12">
    <location>
        <position position="446"/>
    </location>
    <ligand>
        <name>Zn(2+)</name>
        <dbReference type="ChEBI" id="CHEBI:29105"/>
    </ligand>
</feature>
<evidence type="ECO:0000256" key="4">
    <source>
        <dbReference type="ARBA" id="ARBA00022723"/>
    </source>
</evidence>
<keyword evidence="5 12" id="KW-0227">DNA damage</keyword>
<comment type="cofactor">
    <cofactor evidence="12">
        <name>Mg(2+)</name>
        <dbReference type="ChEBI" id="CHEBI:18420"/>
    </cofactor>
    <cofactor evidence="12">
        <name>Mn(2+)</name>
        <dbReference type="ChEBI" id="CHEBI:29035"/>
    </cofactor>
</comment>
<evidence type="ECO:0000256" key="5">
    <source>
        <dbReference type="ARBA" id="ARBA00022763"/>
    </source>
</evidence>
<dbReference type="InterPro" id="IPR001357">
    <property type="entry name" value="BRCT_dom"/>
</dbReference>
<dbReference type="Gene3D" id="2.40.50.140">
    <property type="entry name" value="Nucleic acid-binding proteins"/>
    <property type="match status" value="1"/>
</dbReference>
<comment type="similarity">
    <text evidence="12">Belongs to the NAD-dependent DNA ligase family. LigA subfamily.</text>
</comment>
<dbReference type="GO" id="GO:0003911">
    <property type="term" value="F:DNA ligase (NAD+) activity"/>
    <property type="evidence" value="ECO:0007669"/>
    <property type="project" value="UniProtKB-UniRule"/>
</dbReference>
<dbReference type="PROSITE" id="PS01055">
    <property type="entry name" value="DNA_LIGASE_N1"/>
    <property type="match status" value="1"/>
</dbReference>
<dbReference type="Gene3D" id="3.30.470.30">
    <property type="entry name" value="DNA ligase/mRNA capping enzyme"/>
    <property type="match status" value="1"/>
</dbReference>
<dbReference type="InterPro" id="IPR013840">
    <property type="entry name" value="DNAligase_N"/>
</dbReference>
<keyword evidence="3 12" id="KW-0235">DNA replication</keyword>
<keyword evidence="8 12" id="KW-0520">NAD</keyword>
<keyword evidence="6 12" id="KW-0862">Zinc</keyword>
<evidence type="ECO:0000313" key="15">
    <source>
        <dbReference type="Proteomes" id="UP000018951"/>
    </source>
</evidence>
<keyword evidence="7 12" id="KW-0460">Magnesium</keyword>
<dbReference type="GO" id="GO:0046872">
    <property type="term" value="F:metal ion binding"/>
    <property type="evidence" value="ECO:0007669"/>
    <property type="project" value="UniProtKB-KW"/>
</dbReference>
<dbReference type="STRING" id="1401685.P857_620"/>
<gene>
    <name evidence="12 14" type="primary">ligA</name>
    <name evidence="14" type="ORF">P857_620</name>
</gene>
<evidence type="ECO:0000313" key="14">
    <source>
        <dbReference type="EMBL" id="ETO91134.1"/>
    </source>
</evidence>
<feature type="binding site" evidence="12">
    <location>
        <position position="152"/>
    </location>
    <ligand>
        <name>NAD(+)</name>
        <dbReference type="ChEBI" id="CHEBI:57540"/>
    </ligand>
</feature>
<dbReference type="Gene3D" id="1.10.150.20">
    <property type="entry name" value="5' to 3' exonuclease, C-terminal subdomain"/>
    <property type="match status" value="2"/>
</dbReference>
<dbReference type="EMBL" id="AXCJ01000008">
    <property type="protein sequence ID" value="ETO91134.1"/>
    <property type="molecule type" value="Genomic_DNA"/>
</dbReference>
<dbReference type="Gene3D" id="3.40.50.10190">
    <property type="entry name" value="BRCT domain"/>
    <property type="match status" value="1"/>
</dbReference>
<feature type="binding site" evidence="12">
    <location>
        <position position="451"/>
    </location>
    <ligand>
        <name>Zn(2+)</name>
        <dbReference type="ChEBI" id="CHEBI:29105"/>
    </ligand>
</feature>
<dbReference type="EC" id="6.5.1.2" evidence="12"/>
<dbReference type="InterPro" id="IPR013839">
    <property type="entry name" value="DNAligase_adenylation"/>
</dbReference>
<dbReference type="GO" id="GO:0006281">
    <property type="term" value="P:DNA repair"/>
    <property type="evidence" value="ECO:0007669"/>
    <property type="project" value="UniProtKB-KW"/>
</dbReference>
<dbReference type="CDD" id="cd17748">
    <property type="entry name" value="BRCT_DNA_ligase_like"/>
    <property type="match status" value="1"/>
</dbReference>
<reference evidence="14 15" key="1">
    <citation type="journal article" date="2013" name="PLoS ONE">
        <title>Bacterial endosymbiosis in a chordate host: long-term co-evolution and conservation of secondary metabolism.</title>
        <authorList>
            <person name="Kwan J.C."/>
            <person name="Schmidt E.W."/>
        </authorList>
    </citation>
    <scope>NUCLEOTIDE SEQUENCE [LARGE SCALE GENOMIC DNA]</scope>
    <source>
        <strain evidence="15">L6</strain>
    </source>
</reference>
<evidence type="ECO:0000256" key="1">
    <source>
        <dbReference type="ARBA" id="ARBA00004067"/>
    </source>
</evidence>
<dbReference type="PATRIC" id="fig|1401685.3.peg.758"/>
<dbReference type="InterPro" id="IPR036420">
    <property type="entry name" value="BRCT_dom_sf"/>
</dbReference>
<feature type="binding site" evidence="12">
    <location>
        <begin position="71"/>
        <end position="75"/>
    </location>
    <ligand>
        <name>NAD(+)</name>
        <dbReference type="ChEBI" id="CHEBI:57540"/>
    </ligand>
</feature>
<dbReference type="SUPFAM" id="SSF47781">
    <property type="entry name" value="RuvA domain 2-like"/>
    <property type="match status" value="1"/>
</dbReference>
<feature type="binding site" evidence="12">
    <location>
        <position position="209"/>
    </location>
    <ligand>
        <name>NAD(+)</name>
        <dbReference type="ChEBI" id="CHEBI:57540"/>
    </ligand>
</feature>
<feature type="binding site" evidence="12">
    <location>
        <position position="339"/>
    </location>
    <ligand>
        <name>NAD(+)</name>
        <dbReference type="ChEBI" id="CHEBI:57540"/>
    </ligand>
</feature>
<evidence type="ECO:0000259" key="13">
    <source>
        <dbReference type="PROSITE" id="PS50172"/>
    </source>
</evidence>
<dbReference type="InterPro" id="IPR041663">
    <property type="entry name" value="DisA/LigA_HHH"/>
</dbReference>
<feature type="active site" description="N6-AMP-lysine intermediate" evidence="12">
    <location>
        <position position="154"/>
    </location>
</feature>
<dbReference type="InterPro" id="IPR010994">
    <property type="entry name" value="RuvA_2-like"/>
</dbReference>
<feature type="binding site" evidence="12">
    <location>
        <position position="315"/>
    </location>
    <ligand>
        <name>NAD(+)</name>
        <dbReference type="ChEBI" id="CHEBI:57540"/>
    </ligand>
</feature>
<keyword evidence="9 12" id="KW-0234">DNA repair</keyword>
<organism evidence="14 15">
    <name type="scientific">Candidatus Xenolissoclinum pacificiensis L6</name>
    <dbReference type="NCBI Taxonomy" id="1401685"/>
    <lineage>
        <taxon>Bacteria</taxon>
        <taxon>Pseudomonadati</taxon>
        <taxon>Pseudomonadota</taxon>
        <taxon>Alphaproteobacteria</taxon>
        <taxon>Rickettsiales</taxon>
        <taxon>Anaplasmataceae</taxon>
        <taxon>Candidatus Xenolissoclinum</taxon>
    </lineage>
</organism>
<evidence type="ECO:0000256" key="2">
    <source>
        <dbReference type="ARBA" id="ARBA00022598"/>
    </source>
</evidence>
<dbReference type="HAMAP" id="MF_01588">
    <property type="entry name" value="DNA_ligase_A"/>
    <property type="match status" value="1"/>
</dbReference>
<keyword evidence="4 12" id="KW-0479">Metal-binding</keyword>
<comment type="caution">
    <text evidence="14">The sequence shown here is derived from an EMBL/GenBank/DDBJ whole genome shotgun (WGS) entry which is preliminary data.</text>
</comment>
<evidence type="ECO:0000256" key="9">
    <source>
        <dbReference type="ARBA" id="ARBA00023204"/>
    </source>
</evidence>
<dbReference type="InterPro" id="IPR012340">
    <property type="entry name" value="NA-bd_OB-fold"/>
</dbReference>
<dbReference type="InterPro" id="IPR001679">
    <property type="entry name" value="DNA_ligase"/>
</dbReference>
<feature type="binding site" evidence="12">
    <location>
        <position position="433"/>
    </location>
    <ligand>
        <name>Zn(2+)</name>
        <dbReference type="ChEBI" id="CHEBI:29105"/>
    </ligand>
</feature>
<keyword evidence="10 12" id="KW-0464">Manganese</keyword>
<evidence type="ECO:0000256" key="12">
    <source>
        <dbReference type="HAMAP-Rule" id="MF_01588"/>
    </source>
</evidence>
<dbReference type="Pfam" id="PF03120">
    <property type="entry name" value="OB_DNA_ligase"/>
    <property type="match status" value="1"/>
</dbReference>
<evidence type="ECO:0000256" key="3">
    <source>
        <dbReference type="ARBA" id="ARBA00022705"/>
    </source>
</evidence>
<sequence>MQNDLILTDQKRLQLYNQYLTSEMREVFSDTLRKTGSVLDVEKIYSLTKTLDQITDYNNAYYNDNISIISDAEYDSIFRSFIIKIEDDPNLAILIAPIMHPGAKPKTTSCRIQHMIPMLSLQNAFSNKEIGVFLRQVQRFLQIAEIPEISAEPKIDGMSFSAVYQNGKLKYASTRGNGIEGENITANFLQVNHVPKNINYKGLVEVRGEIYALLGTLQSGFSNLRNYASGSIRQLDPVVTADRNLYYFVYQCFSYLEGSLFRTHTESLNFARDLGFIVNSNTIVSNNLEDLFNFYNEVLNTRSMLDYEVDGVVYKINNLSLQKRLDSTNHHPRWAIAHKFKSPETITVVNDVEFSVSRTGKITPVAILEPVNLGGIVISRASLYNLDEIQRLQIGIGDEVIIKRAGEVIPKIVSVQTKHNTDTVEIPKYCPSCLHTLTQEGPFLKCINGNCTEILKMQIYHFVSVLNIEGLGKKTIAIFVEKGLLGKVSDIFSLYYKREQMLQLLGFGEKAVDSLCSNIADSRTVKLETLIYALGIENVGQSHARTLAKHFQSIEQLIEYSNVTELSNINNIGVNIARNIVCFFSIQANIDTVRTLHSVLTIQQNEKIDSLISGKKILFTGILRSMTRIEAKNITEKKGGCVVNSISKNIDYLICGDKSGSKIQRAKELGIKILNEDEWYKLIE</sequence>
<feature type="binding site" evidence="12">
    <location>
        <position position="175"/>
    </location>
    <ligand>
        <name>NAD(+)</name>
        <dbReference type="ChEBI" id="CHEBI:57540"/>
    </ligand>
</feature>
<keyword evidence="2 12" id="KW-0436">Ligase</keyword>
<dbReference type="NCBIfam" id="TIGR00575">
    <property type="entry name" value="dnlj"/>
    <property type="match status" value="1"/>
</dbReference>
<dbReference type="InterPro" id="IPR004150">
    <property type="entry name" value="NAD_DNA_ligase_OB"/>
</dbReference>
<evidence type="ECO:0000256" key="8">
    <source>
        <dbReference type="ARBA" id="ARBA00023027"/>
    </source>
</evidence>
<dbReference type="InterPro" id="IPR018239">
    <property type="entry name" value="DNA_ligase_AS"/>
</dbReference>
<dbReference type="SMART" id="SM00292">
    <property type="entry name" value="BRCT"/>
    <property type="match status" value="1"/>
</dbReference>
<feature type="binding site" evidence="12">
    <location>
        <begin position="120"/>
        <end position="121"/>
    </location>
    <ligand>
        <name>NAD(+)</name>
        <dbReference type="ChEBI" id="CHEBI:57540"/>
    </ligand>
</feature>
<dbReference type="NCBIfam" id="NF005932">
    <property type="entry name" value="PRK07956.1"/>
    <property type="match status" value="1"/>
</dbReference>
<dbReference type="AlphaFoldDB" id="W2UYX7"/>
<dbReference type="SUPFAM" id="SSF50249">
    <property type="entry name" value="Nucleic acid-binding proteins"/>
    <property type="match status" value="1"/>
</dbReference>
<evidence type="ECO:0000256" key="6">
    <source>
        <dbReference type="ARBA" id="ARBA00022833"/>
    </source>
</evidence>
<dbReference type="GO" id="GO:0006260">
    <property type="term" value="P:DNA replication"/>
    <property type="evidence" value="ECO:0007669"/>
    <property type="project" value="UniProtKB-KW"/>
</dbReference>
<protein>
    <recommendedName>
        <fullName evidence="12">DNA ligase</fullName>
        <ecNumber evidence="12">6.5.1.2</ecNumber>
    </recommendedName>
    <alternativeName>
        <fullName evidence="12">Polydeoxyribonucleotide synthase [NAD(+)]</fullName>
    </alternativeName>
</protein>
<accession>W2UYX7</accession>
<proteinExistence type="inferred from homology"/>
<feature type="binding site" evidence="12">
    <location>
        <position position="430"/>
    </location>
    <ligand>
        <name>Zn(2+)</name>
        <dbReference type="ChEBI" id="CHEBI:29105"/>
    </ligand>
</feature>
<dbReference type="Gene3D" id="1.10.287.610">
    <property type="entry name" value="Helix hairpin bin"/>
    <property type="match status" value="1"/>
</dbReference>
<dbReference type="Pfam" id="PF12826">
    <property type="entry name" value="HHH_2"/>
    <property type="match status" value="1"/>
</dbReference>
<evidence type="ECO:0000256" key="7">
    <source>
        <dbReference type="ARBA" id="ARBA00022842"/>
    </source>
</evidence>
<dbReference type="SMART" id="SM00532">
    <property type="entry name" value="LIGANc"/>
    <property type="match status" value="1"/>
</dbReference>
<dbReference type="PIRSF" id="PIRSF001604">
    <property type="entry name" value="LigA"/>
    <property type="match status" value="1"/>
</dbReference>
<dbReference type="Pfam" id="PF01653">
    <property type="entry name" value="DNA_ligase_aden"/>
    <property type="match status" value="1"/>
</dbReference>
<feature type="domain" description="BRCT" evidence="13">
    <location>
        <begin position="607"/>
        <end position="684"/>
    </location>
</feature>